<keyword evidence="3 7" id="KW-1133">Transmembrane helix</keyword>
<dbReference type="Gene3D" id="3.30.1490.480">
    <property type="entry name" value="Endolytic murein transglycosylase"/>
    <property type="match status" value="1"/>
</dbReference>
<dbReference type="Gene3D" id="3.30.160.60">
    <property type="entry name" value="Classic Zinc Finger"/>
    <property type="match status" value="1"/>
</dbReference>
<dbReference type="HAMAP" id="MF_02065">
    <property type="entry name" value="MltG"/>
    <property type="match status" value="1"/>
</dbReference>
<name>A0A3B0SXU6_9ZZZZ</name>
<evidence type="ECO:0000256" key="5">
    <source>
        <dbReference type="ARBA" id="ARBA00023239"/>
    </source>
</evidence>
<feature type="transmembrane region" description="Helical" evidence="7">
    <location>
        <begin position="20"/>
        <end position="38"/>
    </location>
</feature>
<evidence type="ECO:0000256" key="6">
    <source>
        <dbReference type="ARBA" id="ARBA00023316"/>
    </source>
</evidence>
<reference evidence="8" key="1">
    <citation type="submission" date="2018-06" db="EMBL/GenBank/DDBJ databases">
        <authorList>
            <person name="Zhirakovskaya E."/>
        </authorList>
    </citation>
    <scope>NUCLEOTIDE SEQUENCE</scope>
</reference>
<protein>
    <submittedName>
        <fullName evidence="8">FIG004453: protein YceG like</fullName>
    </submittedName>
</protein>
<dbReference type="AlphaFoldDB" id="A0A3B0SXU6"/>
<evidence type="ECO:0000256" key="7">
    <source>
        <dbReference type="SAM" id="Phobius"/>
    </source>
</evidence>
<dbReference type="GO" id="GO:0071555">
    <property type="term" value="P:cell wall organization"/>
    <property type="evidence" value="ECO:0007669"/>
    <property type="project" value="UniProtKB-KW"/>
</dbReference>
<evidence type="ECO:0000313" key="8">
    <source>
        <dbReference type="EMBL" id="VAW08773.1"/>
    </source>
</evidence>
<keyword evidence="2 7" id="KW-0812">Transmembrane</keyword>
<keyword evidence="6" id="KW-0961">Cell wall biogenesis/degradation</keyword>
<keyword evidence="5" id="KW-0456">Lyase</keyword>
<evidence type="ECO:0000256" key="3">
    <source>
        <dbReference type="ARBA" id="ARBA00022989"/>
    </source>
</evidence>
<keyword evidence="4 7" id="KW-0472">Membrane</keyword>
<dbReference type="Pfam" id="PF02618">
    <property type="entry name" value="YceG"/>
    <property type="match status" value="1"/>
</dbReference>
<dbReference type="EMBL" id="UOEI01000636">
    <property type="protein sequence ID" value="VAW08773.1"/>
    <property type="molecule type" value="Genomic_DNA"/>
</dbReference>
<evidence type="ECO:0000256" key="2">
    <source>
        <dbReference type="ARBA" id="ARBA00022692"/>
    </source>
</evidence>
<dbReference type="CDD" id="cd08010">
    <property type="entry name" value="MltG_like"/>
    <property type="match status" value="1"/>
</dbReference>
<proteinExistence type="inferred from homology"/>
<sequence>MLDQKPTNFSETQGTPSKRWLLIAGVVVVSALALFGAARFTARLVAGDPWTVQPGIPIEVTIAPGSSASTIYRTLDDARVARASELRDAARGAGVEDQLQAGTYALTTDMDPDTVVRILATGSSQAAGGGFTLVEGWTIDRILDELDAQTPFTRQEYEAVLVSGAVSSPLLPPVSDVVDGVTRWEGLLYPARYPIAPSDTPETVIRQMTTEMNRRLDNVDWSRLDSLSISRYDALIIGSLIEREAGIDEDRPLISSVIHNRLADGMRLQIDATVVYALGQVNGRVTAQDLQIESAYNTYKIDGLPPTPIGTVSMSSLAAAVNPEFTDYLFYVLADKDGSHAFARTYEEHQKNVRTAKEAGVLP</sequence>
<dbReference type="GO" id="GO:0016829">
    <property type="term" value="F:lyase activity"/>
    <property type="evidence" value="ECO:0007669"/>
    <property type="project" value="UniProtKB-KW"/>
</dbReference>
<evidence type="ECO:0000256" key="1">
    <source>
        <dbReference type="ARBA" id="ARBA00022475"/>
    </source>
</evidence>
<keyword evidence="1" id="KW-1003">Cell membrane</keyword>
<organism evidence="8">
    <name type="scientific">hydrothermal vent metagenome</name>
    <dbReference type="NCBI Taxonomy" id="652676"/>
    <lineage>
        <taxon>unclassified sequences</taxon>
        <taxon>metagenomes</taxon>
        <taxon>ecological metagenomes</taxon>
    </lineage>
</organism>
<gene>
    <name evidence="8" type="ORF">MNBD_ACTINO01-1743</name>
</gene>
<dbReference type="PANTHER" id="PTHR30518:SF2">
    <property type="entry name" value="ENDOLYTIC MUREIN TRANSGLYCOSYLASE"/>
    <property type="match status" value="1"/>
</dbReference>
<dbReference type="NCBIfam" id="TIGR00247">
    <property type="entry name" value="endolytic transglycosylase MltG"/>
    <property type="match status" value="1"/>
</dbReference>
<dbReference type="InterPro" id="IPR003770">
    <property type="entry name" value="MLTG-like"/>
</dbReference>
<evidence type="ECO:0000256" key="4">
    <source>
        <dbReference type="ARBA" id="ARBA00023136"/>
    </source>
</evidence>
<accession>A0A3B0SXU6</accession>
<dbReference type="PANTHER" id="PTHR30518">
    <property type="entry name" value="ENDOLYTIC MUREIN TRANSGLYCOSYLASE"/>
    <property type="match status" value="1"/>
</dbReference>